<dbReference type="EMBL" id="AYSO01000013">
    <property type="protein sequence ID" value="KIE47965.1"/>
    <property type="molecule type" value="Genomic_DNA"/>
</dbReference>
<keyword evidence="1" id="KW-0472">Membrane</keyword>
<dbReference type="STRING" id="29341.RSJ17_03910"/>
<sequence length="230" mass="26749">MKKFKVLLYFLLGLSLSLFILTTSIHIKSFDMNYYMNSFKENNIEAATNMDEENLRHVAEDFIKYLKDDRPKLDTTAVIKGELRPVYGEREILHMIDVKALFKLSQWIKVISAIVAIGSLLILFKIKALNSSYLGKTLMITVGINLSLLLILVLLIQSDFTQYFTYFHEIFFNNDLWLLDPETEILIQMMPEIFFIKAAIGIGLYYGAALLLMMIIGFLLYKRKREKYTI</sequence>
<dbReference type="Pfam" id="PF07314">
    <property type="entry name" value="Lit"/>
    <property type="match status" value="1"/>
</dbReference>
<organism evidence="2 3">
    <name type="scientific">Clostridium argentinense CDC 2741</name>
    <dbReference type="NCBI Taxonomy" id="1418104"/>
    <lineage>
        <taxon>Bacteria</taxon>
        <taxon>Bacillati</taxon>
        <taxon>Bacillota</taxon>
        <taxon>Clostridia</taxon>
        <taxon>Eubacteriales</taxon>
        <taxon>Clostridiaceae</taxon>
        <taxon>Clostridium</taxon>
    </lineage>
</organism>
<gene>
    <name evidence="2" type="ORF">U732_3558</name>
</gene>
<feature type="transmembrane region" description="Helical" evidence="1">
    <location>
        <begin position="138"/>
        <end position="156"/>
    </location>
</feature>
<evidence type="ECO:0000313" key="3">
    <source>
        <dbReference type="Proteomes" id="UP000031366"/>
    </source>
</evidence>
<dbReference type="NCBIfam" id="TIGR01906">
    <property type="entry name" value="integ_TIGR01906"/>
    <property type="match status" value="1"/>
</dbReference>
<dbReference type="InterPro" id="IPR010178">
    <property type="entry name" value="Lit"/>
</dbReference>
<keyword evidence="1" id="KW-1133">Transmembrane helix</keyword>
<reference evidence="2 3" key="1">
    <citation type="journal article" date="2015" name="Infect. Genet. Evol.">
        <title>Genomic sequences of six botulinum neurotoxin-producing strains representing three clostridial species illustrate the mobility and diversity of botulinum neurotoxin genes.</title>
        <authorList>
            <person name="Smith T.J."/>
            <person name="Hill K.K."/>
            <person name="Xie G."/>
            <person name="Foley B.T."/>
            <person name="Williamson C.H."/>
            <person name="Foster J.T."/>
            <person name="Johnson S.L."/>
            <person name="Chertkov O."/>
            <person name="Teshima H."/>
            <person name="Gibbons H.S."/>
            <person name="Johnsky L.A."/>
            <person name="Karavis M.A."/>
            <person name="Smith L.A."/>
        </authorList>
    </citation>
    <scope>NUCLEOTIDE SEQUENCE [LARGE SCALE GENOMIC DNA]</scope>
    <source>
        <strain evidence="2 3">CDC 2741</strain>
    </source>
</reference>
<evidence type="ECO:0000313" key="2">
    <source>
        <dbReference type="EMBL" id="KIE47965.1"/>
    </source>
</evidence>
<dbReference type="OrthoDB" id="9813051at2"/>
<comment type="caution">
    <text evidence="2">The sequence shown here is derived from an EMBL/GenBank/DDBJ whole genome shotgun (WGS) entry which is preliminary data.</text>
</comment>
<feature type="transmembrane region" description="Helical" evidence="1">
    <location>
        <begin position="107"/>
        <end position="126"/>
    </location>
</feature>
<name>A0A0C1UL52_9CLOT</name>
<evidence type="ECO:0008006" key="4">
    <source>
        <dbReference type="Google" id="ProtNLM"/>
    </source>
</evidence>
<keyword evidence="1" id="KW-0812">Transmembrane</keyword>
<proteinExistence type="predicted"/>
<dbReference type="AlphaFoldDB" id="A0A0C1UL52"/>
<protein>
    <recommendedName>
        <fullName evidence="4">TIGR01906 family membrane protein</fullName>
    </recommendedName>
</protein>
<keyword evidence="3" id="KW-1185">Reference proteome</keyword>
<dbReference type="RefSeq" id="WP_039630750.1">
    <property type="nucleotide sequence ID" value="NZ_AYSO01000013.1"/>
</dbReference>
<feature type="transmembrane region" description="Helical" evidence="1">
    <location>
        <begin position="7"/>
        <end position="27"/>
    </location>
</feature>
<evidence type="ECO:0000256" key="1">
    <source>
        <dbReference type="SAM" id="Phobius"/>
    </source>
</evidence>
<dbReference type="Proteomes" id="UP000031366">
    <property type="component" value="Unassembled WGS sequence"/>
</dbReference>
<accession>A0A0C1UL52</accession>
<feature type="transmembrane region" description="Helical" evidence="1">
    <location>
        <begin position="194"/>
        <end position="221"/>
    </location>
</feature>